<evidence type="ECO:0000313" key="3">
    <source>
        <dbReference type="Proteomes" id="UP000472273"/>
    </source>
</evidence>
<organism evidence="2 3">
    <name type="scientific">Pseudonaja textilis</name>
    <name type="common">Eastern brown snake</name>
    <dbReference type="NCBI Taxonomy" id="8673"/>
    <lineage>
        <taxon>Eukaryota</taxon>
        <taxon>Metazoa</taxon>
        <taxon>Chordata</taxon>
        <taxon>Craniata</taxon>
        <taxon>Vertebrata</taxon>
        <taxon>Euteleostomi</taxon>
        <taxon>Lepidosauria</taxon>
        <taxon>Squamata</taxon>
        <taxon>Bifurcata</taxon>
        <taxon>Unidentata</taxon>
        <taxon>Episquamata</taxon>
        <taxon>Toxicofera</taxon>
        <taxon>Serpentes</taxon>
        <taxon>Colubroidea</taxon>
        <taxon>Elapidae</taxon>
        <taxon>Hydrophiinae</taxon>
        <taxon>Pseudonaja</taxon>
    </lineage>
</organism>
<dbReference type="Proteomes" id="UP000472273">
    <property type="component" value="Unplaced"/>
</dbReference>
<evidence type="ECO:0000313" key="2">
    <source>
        <dbReference type="Ensembl" id="ENSPTXP00000023993.1"/>
    </source>
</evidence>
<dbReference type="AlphaFoldDB" id="A0A670ZMB0"/>
<protein>
    <submittedName>
        <fullName evidence="2">Uncharacterized protein</fullName>
    </submittedName>
</protein>
<feature type="region of interest" description="Disordered" evidence="1">
    <location>
        <begin position="1"/>
        <end position="22"/>
    </location>
</feature>
<evidence type="ECO:0000256" key="1">
    <source>
        <dbReference type="SAM" id="MobiDB-lite"/>
    </source>
</evidence>
<reference evidence="2" key="2">
    <citation type="submission" date="2025-09" db="UniProtKB">
        <authorList>
            <consortium name="Ensembl"/>
        </authorList>
    </citation>
    <scope>IDENTIFICATION</scope>
</reference>
<proteinExistence type="predicted"/>
<dbReference type="Ensembl" id="ENSPTXT00000024735.1">
    <property type="protein sequence ID" value="ENSPTXP00000023993.1"/>
    <property type="gene ID" value="ENSPTXG00000016656.1"/>
</dbReference>
<sequence>MGMRGRKEGTGRREGGKGRPEELNSATFSAAVALCLCLAVSVSVCPSVRPSPCVCTFPLDSPSIPQPPRLSRPLLILWTTTPRVPWPIQGIPGDEVPAAKGTPRLRSHGAH</sequence>
<name>A0A670ZMB0_PSETE</name>
<reference evidence="2" key="1">
    <citation type="submission" date="2025-08" db="UniProtKB">
        <authorList>
            <consortium name="Ensembl"/>
        </authorList>
    </citation>
    <scope>IDENTIFICATION</scope>
</reference>
<accession>A0A670ZMB0</accession>
<keyword evidence="3" id="KW-1185">Reference proteome</keyword>
<feature type="region of interest" description="Disordered" evidence="1">
    <location>
        <begin position="88"/>
        <end position="111"/>
    </location>
</feature>